<dbReference type="SUPFAM" id="SSF50156">
    <property type="entry name" value="PDZ domain-like"/>
    <property type="match status" value="1"/>
</dbReference>
<evidence type="ECO:0000313" key="14">
    <source>
        <dbReference type="EMBL" id="OXA51494.1"/>
    </source>
</evidence>
<evidence type="ECO:0000256" key="4">
    <source>
        <dbReference type="ARBA" id="ARBA00012347"/>
    </source>
</evidence>
<dbReference type="OrthoDB" id="69989at2759"/>
<dbReference type="InterPro" id="IPR001193">
    <property type="entry name" value="MBTPS2"/>
</dbReference>
<evidence type="ECO:0000256" key="9">
    <source>
        <dbReference type="ARBA" id="ARBA00032658"/>
    </source>
</evidence>
<dbReference type="PANTHER" id="PTHR13325">
    <property type="entry name" value="PROTEASE M50 MEMBRANE-BOUND TRANSCRIPTION FACTOR SITE 2 PROTEASE"/>
    <property type="match status" value="1"/>
</dbReference>
<dbReference type="PANTHER" id="PTHR13325:SF3">
    <property type="entry name" value="MEMBRANE-BOUND TRANSCRIPTION FACTOR SITE-2 PROTEASE"/>
    <property type="match status" value="1"/>
</dbReference>
<dbReference type="EC" id="3.4.24.85" evidence="4"/>
<evidence type="ECO:0000256" key="3">
    <source>
        <dbReference type="ARBA" id="ARBA00009989"/>
    </source>
</evidence>
<evidence type="ECO:0000256" key="8">
    <source>
        <dbReference type="ARBA" id="ARBA00023136"/>
    </source>
</evidence>
<feature type="transmembrane region" description="Helical" evidence="12">
    <location>
        <begin position="53"/>
        <end position="72"/>
    </location>
</feature>
<comment type="function">
    <text evidence="10">Zinc metalloprotease that mediates intramembrane proteolysis of proteins such as ATF6, ATF6B, SREBF1/SREBP1 and SREBF2/SREBP2. Catalyzes the second step in the proteolytic activation of the sterol regulatory element-binding proteins (SREBPs) SREBF1/SREBP1 and SREBF2/SREBP2: cleaves SREBPs within the first transmembrane segment, thereby releasing the N-terminal segment with a portion of the transmembrane segment attached. Mature N-terminal SREBP fragments shuttle to the nucleus and activate gene transcription. Also mediates the second step in the proteolytic activation of the cyclic AMP-dependent transcription factor ATF-6 (ATF6 and ATF6B). Involved in intramembrane proteolysis during bone formation. In astrocytes and osteoblasts, upon DNA damage and ER stress, mediates the second step of the regulated intramembrane proteolytic activation of the transcription factor CREB3L1, leading to the inhibition of cell-cycle progression.</text>
</comment>
<keyword evidence="8 12" id="KW-0472">Membrane</keyword>
<evidence type="ECO:0000256" key="1">
    <source>
        <dbReference type="ARBA" id="ARBA00001350"/>
    </source>
</evidence>
<feature type="compositionally biased region" description="Low complexity" evidence="11">
    <location>
        <begin position="449"/>
        <end position="459"/>
    </location>
</feature>
<dbReference type="GO" id="GO:1905897">
    <property type="term" value="P:regulation of response to endoplasmic reticulum stress"/>
    <property type="evidence" value="ECO:0007669"/>
    <property type="project" value="TreeGrafter"/>
</dbReference>
<comment type="similarity">
    <text evidence="3">Belongs to the peptidase M50A family.</text>
</comment>
<evidence type="ECO:0000256" key="11">
    <source>
        <dbReference type="SAM" id="MobiDB-lite"/>
    </source>
</evidence>
<dbReference type="GO" id="GO:0005737">
    <property type="term" value="C:cytoplasm"/>
    <property type="evidence" value="ECO:0007669"/>
    <property type="project" value="TreeGrafter"/>
</dbReference>
<evidence type="ECO:0000256" key="6">
    <source>
        <dbReference type="ARBA" id="ARBA00022692"/>
    </source>
</evidence>
<dbReference type="PRINTS" id="PR01000">
    <property type="entry name" value="SREBPS2PTASE"/>
</dbReference>
<dbReference type="GO" id="GO:0031293">
    <property type="term" value="P:membrane protein intracellular domain proteolysis"/>
    <property type="evidence" value="ECO:0007669"/>
    <property type="project" value="TreeGrafter"/>
</dbReference>
<gene>
    <name evidence="14" type="ORF">Fcan01_13360</name>
</gene>
<dbReference type="Pfam" id="PF02163">
    <property type="entry name" value="Peptidase_M50"/>
    <property type="match status" value="1"/>
</dbReference>
<feature type="transmembrane region" description="Helical" evidence="12">
    <location>
        <begin position="598"/>
        <end position="621"/>
    </location>
</feature>
<keyword evidence="14" id="KW-0645">Protease</keyword>
<comment type="catalytic activity">
    <reaction evidence="1">
        <text>Cleaves several transcription factors that are type-2 transmembrane proteins within membrane-spanning domains. Known substrates include sterol regulatory element-binding protein (SREBP) -1, SREBP-2 and forms of the transcriptional activator ATF6. SREBP-2 is cleaved at the site 477-DRSRILL-|-CVLTFLCLSFNPLTSLLQWGGA-505. The residues Asn-Pro, 11 residues distal to the site of cleavage in the membrane-spanning domain, are important for cleavage by S2P endopeptidase. Replacement of either of these residues does not prevent cleavage, but there is no cleavage if both of these residues are replaced.</text>
        <dbReference type="EC" id="3.4.24.85"/>
    </reaction>
</comment>
<dbReference type="InterPro" id="IPR008915">
    <property type="entry name" value="Peptidase_M50"/>
</dbReference>
<comment type="subcellular location">
    <subcellularLocation>
        <location evidence="2">Endomembrane system</location>
        <topology evidence="2">Multi-pass membrane protein</topology>
    </subcellularLocation>
</comment>
<dbReference type="EMBL" id="LNIX01000007">
    <property type="protein sequence ID" value="OXA51494.1"/>
    <property type="molecule type" value="Genomic_DNA"/>
</dbReference>
<protein>
    <recommendedName>
        <fullName evidence="5">Membrane-bound transcription factor site-2 protease</fullName>
        <ecNumber evidence="4">3.4.24.85</ecNumber>
    </recommendedName>
    <alternativeName>
        <fullName evidence="9">Endopeptidase S2P</fullName>
    </alternativeName>
</protein>
<keyword evidence="14" id="KW-0378">Hydrolase</keyword>
<name>A0A226E395_FOLCA</name>
<evidence type="ECO:0000256" key="5">
    <source>
        <dbReference type="ARBA" id="ARBA00014400"/>
    </source>
</evidence>
<dbReference type="CDD" id="cd05709">
    <property type="entry name" value="S2P-M50"/>
    <property type="match status" value="1"/>
</dbReference>
<accession>A0A226E395</accession>
<reference evidence="14 15" key="1">
    <citation type="submission" date="2015-12" db="EMBL/GenBank/DDBJ databases">
        <title>The genome of Folsomia candida.</title>
        <authorList>
            <person name="Faddeeva A."/>
            <person name="Derks M.F."/>
            <person name="Anvar Y."/>
            <person name="Smit S."/>
            <person name="Van Straalen N."/>
            <person name="Roelofs D."/>
        </authorList>
    </citation>
    <scope>NUCLEOTIDE SEQUENCE [LARGE SCALE GENOMIC DNA]</scope>
    <source>
        <strain evidence="14 15">VU population</strain>
        <tissue evidence="14">Whole body</tissue>
    </source>
</reference>
<keyword evidence="7 12" id="KW-1133">Transmembrane helix</keyword>
<sequence>MTMDWRTVVGFTVIFHCAVYALRKEWILRIDTRKLNGPINSIGIHPIRKYLRVWFRAGTYATIILGFPFTLFLFLRTIFYAFFPSIVAVAAAVTPASILEQQQPLELHHEQLSPYPDADVGVQQQDSGDFEEGNGNPTYLAIQPILPGWNLPITHLPYYLIAILISVVIHELGHAIASAAHKVPIQSVGVSIFGPLIPAAHVELNSTQLRETPIRKQLDILTAGVWMNLYLAIITYIVVPKMLPALLFPTHSMGTGLTVTGVWPSSGIGGPGGLDVGDVIIGIENCPVKDLDTWYTCLEKIWQSDPVGYCVSDDVLMRFSNNTEGCCGSNADDSPTHLCFLQMDADNPLPIPNSKVASNPNATGKEDDSGGQKEIALVPEKPDHNRTSYCLPAQPVVAEASPLPDLSDHTSEEGEETSTVFVGWEGRCHSPKYSCLEYQGHIPHESNLADAASSDSAAAGSEVTTGGEDASKVVNESHHCFLPRMVRNLKRFRIVQIQRRQQAVKTPVLFVGNVMDLYNGMRNSEYVPRSWFLSNFFGFSGFSKLPEKLETMLLLTAGLSAGLAVVNMLPIYGLDGYHIVDAMARAYFTNKWEPRKRVVQVISWIALAIALLTMFCSFAQAL</sequence>
<evidence type="ECO:0000256" key="7">
    <source>
        <dbReference type="ARBA" id="ARBA00022989"/>
    </source>
</evidence>
<evidence type="ECO:0000256" key="10">
    <source>
        <dbReference type="ARBA" id="ARBA00045828"/>
    </source>
</evidence>
<evidence type="ECO:0000256" key="2">
    <source>
        <dbReference type="ARBA" id="ARBA00004127"/>
    </source>
</evidence>
<proteinExistence type="inferred from homology"/>
<feature type="region of interest" description="Disordered" evidence="11">
    <location>
        <begin position="350"/>
        <end position="372"/>
    </location>
</feature>
<dbReference type="Proteomes" id="UP000198287">
    <property type="component" value="Unassembled WGS sequence"/>
</dbReference>
<feature type="transmembrane region" description="Helical" evidence="12">
    <location>
        <begin position="218"/>
        <end position="239"/>
    </location>
</feature>
<organism evidence="14 15">
    <name type="scientific">Folsomia candida</name>
    <name type="common">Springtail</name>
    <dbReference type="NCBI Taxonomy" id="158441"/>
    <lineage>
        <taxon>Eukaryota</taxon>
        <taxon>Metazoa</taxon>
        <taxon>Ecdysozoa</taxon>
        <taxon>Arthropoda</taxon>
        <taxon>Hexapoda</taxon>
        <taxon>Collembola</taxon>
        <taxon>Entomobryomorpha</taxon>
        <taxon>Isotomoidea</taxon>
        <taxon>Isotomidae</taxon>
        <taxon>Proisotominae</taxon>
        <taxon>Folsomia</taxon>
    </lineage>
</organism>
<dbReference type="InterPro" id="IPR036034">
    <property type="entry name" value="PDZ_sf"/>
</dbReference>
<comment type="caution">
    <text evidence="14">The sequence shown here is derived from an EMBL/GenBank/DDBJ whole genome shotgun (WGS) entry which is preliminary data.</text>
</comment>
<dbReference type="STRING" id="158441.A0A226E395"/>
<feature type="transmembrane region" description="Helical" evidence="12">
    <location>
        <begin position="78"/>
        <end position="99"/>
    </location>
</feature>
<keyword evidence="6 12" id="KW-0812">Transmembrane</keyword>
<dbReference type="GO" id="GO:0004222">
    <property type="term" value="F:metalloendopeptidase activity"/>
    <property type="evidence" value="ECO:0007669"/>
    <property type="project" value="InterPro"/>
</dbReference>
<feature type="region of interest" description="Disordered" evidence="11">
    <location>
        <begin position="449"/>
        <end position="469"/>
    </location>
</feature>
<evidence type="ECO:0000256" key="12">
    <source>
        <dbReference type="SAM" id="Phobius"/>
    </source>
</evidence>
<dbReference type="GO" id="GO:0012505">
    <property type="term" value="C:endomembrane system"/>
    <property type="evidence" value="ECO:0007669"/>
    <property type="project" value="UniProtKB-SubCell"/>
</dbReference>
<feature type="transmembrane region" description="Helical" evidence="12">
    <location>
        <begin position="552"/>
        <end position="577"/>
    </location>
</feature>
<evidence type="ECO:0000259" key="13">
    <source>
        <dbReference type="Pfam" id="PF02163"/>
    </source>
</evidence>
<keyword evidence="15" id="KW-1185">Reference proteome</keyword>
<feature type="domain" description="Peptidase M50" evidence="13">
    <location>
        <begin position="158"/>
        <end position="609"/>
    </location>
</feature>
<evidence type="ECO:0000313" key="15">
    <source>
        <dbReference type="Proteomes" id="UP000198287"/>
    </source>
</evidence>
<dbReference type="AlphaFoldDB" id="A0A226E395"/>
<feature type="transmembrane region" description="Helical" evidence="12">
    <location>
        <begin position="6"/>
        <end position="23"/>
    </location>
</feature>
<dbReference type="GO" id="GO:0016020">
    <property type="term" value="C:membrane"/>
    <property type="evidence" value="ECO:0007669"/>
    <property type="project" value="InterPro"/>
</dbReference>